<keyword evidence="2" id="KW-1185">Reference proteome</keyword>
<evidence type="ECO:0000313" key="1">
    <source>
        <dbReference type="EMBL" id="RBP99103.1"/>
    </source>
</evidence>
<proteinExistence type="predicted"/>
<comment type="caution">
    <text evidence="1">The sequence shown here is derived from an EMBL/GenBank/DDBJ whole genome shotgun (WGS) entry which is preliminary data.</text>
</comment>
<dbReference type="Proteomes" id="UP000252345">
    <property type="component" value="Unassembled WGS sequence"/>
</dbReference>
<name>A0A366KDB8_9BIFI</name>
<sequence length="60" mass="6146">MSFPLGNQTSTIVKAKAMPSAAQARSIHLEQVADCVAIDGCRPAAWCESAAPTAALTADT</sequence>
<protein>
    <submittedName>
        <fullName evidence="1">Uncharacterized protein</fullName>
    </submittedName>
</protein>
<reference evidence="1 2" key="1">
    <citation type="submission" date="2017-10" db="EMBL/GenBank/DDBJ databases">
        <title>Bifidobacterium xylocopum sp. nov. and Bifidobacterium aemilianum sp. nov., from the carpenter bee (Xylocopa violacea) digestive tract.</title>
        <authorList>
            <person name="Alberoni D."/>
            <person name="Baffoni L."/>
            <person name="Di Gioia D."/>
            <person name="Gaggia F."/>
            <person name="Biavati B."/>
        </authorList>
    </citation>
    <scope>NUCLEOTIDE SEQUENCE [LARGE SCALE GENOMIC DNA]</scope>
    <source>
        <strain evidence="1 2">XV2</strain>
    </source>
</reference>
<gene>
    <name evidence="1" type="ORF">CRD59_05495</name>
</gene>
<dbReference type="EMBL" id="PDCH01000010">
    <property type="protein sequence ID" value="RBP99103.1"/>
    <property type="molecule type" value="Genomic_DNA"/>
</dbReference>
<evidence type="ECO:0000313" key="2">
    <source>
        <dbReference type="Proteomes" id="UP000252345"/>
    </source>
</evidence>
<dbReference type="AlphaFoldDB" id="A0A366KDB8"/>
<accession>A0A366KDB8</accession>
<organism evidence="1 2">
    <name type="scientific">Bifidobacterium xylocopae</name>
    <dbReference type="NCBI Taxonomy" id="2493119"/>
    <lineage>
        <taxon>Bacteria</taxon>
        <taxon>Bacillati</taxon>
        <taxon>Actinomycetota</taxon>
        <taxon>Actinomycetes</taxon>
        <taxon>Bifidobacteriales</taxon>
        <taxon>Bifidobacteriaceae</taxon>
        <taxon>Bifidobacterium</taxon>
    </lineage>
</organism>